<evidence type="ECO:0000256" key="1">
    <source>
        <dbReference type="SAM" id="MobiDB-lite"/>
    </source>
</evidence>
<protein>
    <submittedName>
        <fullName evidence="2">Uncharacterized protein</fullName>
    </submittedName>
</protein>
<feature type="region of interest" description="Disordered" evidence="1">
    <location>
        <begin position="52"/>
        <end position="96"/>
    </location>
</feature>
<proteinExistence type="predicted"/>
<feature type="region of interest" description="Disordered" evidence="1">
    <location>
        <begin position="124"/>
        <end position="144"/>
    </location>
</feature>
<feature type="non-terminal residue" evidence="2">
    <location>
        <position position="1368"/>
    </location>
</feature>
<feature type="compositionally biased region" description="Polar residues" evidence="1">
    <location>
        <begin position="1268"/>
        <end position="1280"/>
    </location>
</feature>
<dbReference type="EMBL" id="CAJPIZ010003559">
    <property type="protein sequence ID" value="CAG2106520.1"/>
    <property type="molecule type" value="Genomic_DNA"/>
</dbReference>
<accession>A0A7R9KN09</accession>
<feature type="compositionally biased region" description="Basic and acidic residues" evidence="1">
    <location>
        <begin position="133"/>
        <end position="144"/>
    </location>
</feature>
<dbReference type="Proteomes" id="UP000759131">
    <property type="component" value="Unassembled WGS sequence"/>
</dbReference>
<feature type="region of interest" description="Disordered" evidence="1">
    <location>
        <begin position="1230"/>
        <end position="1250"/>
    </location>
</feature>
<keyword evidence="3" id="KW-1185">Reference proteome</keyword>
<dbReference type="OrthoDB" id="10692762at2759"/>
<name>A0A7R9KN09_9ACAR</name>
<organism evidence="2">
    <name type="scientific">Medioppia subpectinata</name>
    <dbReference type="NCBI Taxonomy" id="1979941"/>
    <lineage>
        <taxon>Eukaryota</taxon>
        <taxon>Metazoa</taxon>
        <taxon>Ecdysozoa</taxon>
        <taxon>Arthropoda</taxon>
        <taxon>Chelicerata</taxon>
        <taxon>Arachnida</taxon>
        <taxon>Acari</taxon>
        <taxon>Acariformes</taxon>
        <taxon>Sarcoptiformes</taxon>
        <taxon>Oribatida</taxon>
        <taxon>Brachypylina</taxon>
        <taxon>Oppioidea</taxon>
        <taxon>Oppiidae</taxon>
        <taxon>Medioppia</taxon>
    </lineage>
</organism>
<evidence type="ECO:0000313" key="3">
    <source>
        <dbReference type="Proteomes" id="UP000759131"/>
    </source>
</evidence>
<sequence length="1368" mass="146335">MDDSYDEWSDPEECDFEDNYCGAEEGVFWGVVTDAERQFREQWRQRLAAKAAAIAAEDSESTARDSESIAEDIVSSVEDNESRVEDNESLSTSVAPNDVTVGDISAVDMSKTEYSLVVSTLGSQSPTDMLSQKAEDHESADHTGDERMDLTIDNISTIDFSKTNYSMNSSFGSRLSIKTTAETPLKAIDVSVEDIEPSVVDNELRIESLSTSVAANDVTVGDILAVDMSKTEYSLVVSTLGSQSPTDMLSQTPGKAAEVHGVDCEPHVEDNESTARDNESIAEDIVSSVEDNESRIESLSTSVAANDVTVGDISAVDMSKTEYSLVVSALGSQSATDMLSQTPGKAAEEDLELAEEDLESADHTGDERMDLTIDNISTIDFSKTNYTKNSSFGSRLSIKTTAETPLKAIDVSVEDIEPSVVDIDSSDEEFDSSIEVIESQTEDIKEVEAKIGSQSANVTAIDITVDTSTAVDMSKTDFSLIVTTLGSSSAQMVSQTPVKVAEDTQSESITANEGIDESVNVTEGNTSAINFWNNDYSMISSVGSRLSVQNIAETPVKASEVTAEGIQTPNVTINETIEEHVFTDGQDVKRSEYSMIVSTLGSPSAAVAMTETPCKVADNTTDTVGTESPLLTTTEATNEHKYAIDGDMSAVDMSQINYSICVSSDGSQPLSETLANNNAADESIVLETNETMNHNKTAIDDDISAVDLSQMNNWRNVSSVAKTPLKLIDKSVVNGETPVVATNEEVDEDISAVDMSQIIYSVCVSSMGSQSLPETVANNSVVVEEAPVLTAADAVDHNKSAIDGDISAFNLSQMNNWRNVSSVAKTPLKPVDKSVVTEEIETPVVSTDADVDEDISAVDLSQINYSVCVSSMGSQPLPETLANNSVVAEEAPVLTAAEAVDHNKSAIDGDISAFNLSQMNNWRSVSSVAKTPLRPVDNSVVNAEVETPVVATNEEVDEDILAVELSQINHSVSVSSIGSQHLHESTAELSHKVLDIITEESESPNVSTHEESVDGLSPVDTYKINESLILSAFGSSTTEMMTKTLAKAGEERHFANITATDVEEPMEVDVTVDNVSTIDFWKSDYSMISSIGSRLSTKTMTETPVKSLDATLEGIQTQDIVSPQTPVEVVEVNAADLLSPFELNVKLSGRKRRAATPMAADAVDVPITMSLIDLNTTTIKASGKPSARLRPTPRVHFKETTPATPVRPEEDVPITMSLVDLNTTVAKSTPKPVKSALKSTPRFPSKITAPKVDTKDSTMSLIDLNTSAAHKPSRLQSTPRFGSKIPKPKASGVGRVSTPRFVPSRSSSGLSAAASVGRLSGLNRSSSGSVRKSSRLSTIMQSRNSSANESTLDFILNEMKCNVSDENS</sequence>
<gene>
    <name evidence="2" type="ORF">OSB1V03_LOCUS6523</name>
</gene>
<feature type="region of interest" description="Disordered" evidence="1">
    <location>
        <begin position="1268"/>
        <end position="1348"/>
    </location>
</feature>
<dbReference type="EMBL" id="OC858134">
    <property type="protein sequence ID" value="CAD7626090.1"/>
    <property type="molecule type" value="Genomic_DNA"/>
</dbReference>
<feature type="compositionally biased region" description="Low complexity" evidence="1">
    <location>
        <begin position="1304"/>
        <end position="1337"/>
    </location>
</feature>
<evidence type="ECO:0000313" key="2">
    <source>
        <dbReference type="EMBL" id="CAD7626090.1"/>
    </source>
</evidence>
<feature type="compositionally biased region" description="Polar residues" evidence="1">
    <location>
        <begin position="1338"/>
        <end position="1348"/>
    </location>
</feature>
<reference evidence="2" key="1">
    <citation type="submission" date="2020-11" db="EMBL/GenBank/DDBJ databases">
        <authorList>
            <person name="Tran Van P."/>
        </authorList>
    </citation>
    <scope>NUCLEOTIDE SEQUENCE</scope>
</reference>